<dbReference type="SUPFAM" id="SSF81296">
    <property type="entry name" value="E set domains"/>
    <property type="match status" value="2"/>
</dbReference>
<dbReference type="OMA" id="THTYAFR"/>
<evidence type="ECO:0000313" key="4">
    <source>
        <dbReference type="EMBL" id="TDG47980.1"/>
    </source>
</evidence>
<organism evidence="4 5">
    <name type="scientific">Drosophila navojoa</name>
    <name type="common">Fruit fly</name>
    <dbReference type="NCBI Taxonomy" id="7232"/>
    <lineage>
        <taxon>Eukaryota</taxon>
        <taxon>Metazoa</taxon>
        <taxon>Ecdysozoa</taxon>
        <taxon>Arthropoda</taxon>
        <taxon>Hexapoda</taxon>
        <taxon>Insecta</taxon>
        <taxon>Pterygota</taxon>
        <taxon>Neoptera</taxon>
        <taxon>Endopterygota</taxon>
        <taxon>Diptera</taxon>
        <taxon>Brachycera</taxon>
        <taxon>Muscomorpha</taxon>
        <taxon>Ephydroidea</taxon>
        <taxon>Drosophilidae</taxon>
        <taxon>Drosophila</taxon>
    </lineage>
</organism>
<dbReference type="PANTHER" id="PTHR11188">
    <property type="entry name" value="ARRESTIN DOMAIN CONTAINING PROTEIN"/>
    <property type="match status" value="1"/>
</dbReference>
<dbReference type="Gene3D" id="2.60.40.640">
    <property type="match status" value="2"/>
</dbReference>
<evidence type="ECO:0000313" key="5">
    <source>
        <dbReference type="Proteomes" id="UP000295192"/>
    </source>
</evidence>
<dbReference type="InterPro" id="IPR050357">
    <property type="entry name" value="Arrestin_domain-protein"/>
</dbReference>
<feature type="domain" description="Arrestin C-terminal-like" evidence="3">
    <location>
        <begin position="108"/>
        <end position="228"/>
    </location>
</feature>
<dbReference type="InterPro" id="IPR014756">
    <property type="entry name" value="Ig_E-set"/>
</dbReference>
<accession>A0A484BIU6</accession>
<gene>
    <name evidence="4" type="ORF">AWZ03_005598</name>
</gene>
<evidence type="ECO:0000256" key="2">
    <source>
        <dbReference type="ARBA" id="ARBA00022606"/>
    </source>
</evidence>
<evidence type="ECO:0000256" key="1">
    <source>
        <dbReference type="ARBA" id="ARBA00005298"/>
    </source>
</evidence>
<name>A0A484BIU6_DRONA</name>
<dbReference type="SMART" id="SM01017">
    <property type="entry name" value="Arrestin_C"/>
    <property type="match status" value="1"/>
</dbReference>
<dbReference type="InterPro" id="IPR011022">
    <property type="entry name" value="Arrestin_C-like"/>
</dbReference>
<dbReference type="OrthoDB" id="2333384at2759"/>
<proteinExistence type="inferred from homology"/>
<protein>
    <recommendedName>
        <fullName evidence="3">Arrestin C-terminal-like domain-containing protein</fullName>
    </recommendedName>
</protein>
<dbReference type="STRING" id="7232.A0A484BIU6"/>
<reference evidence="4 5" key="1">
    <citation type="journal article" date="2019" name="J. Hered.">
        <title>An Improved Genome Assembly for Drosophila navojoa, the Basal Species in the mojavensis Cluster.</title>
        <authorList>
            <person name="Vanderlinde T."/>
            <person name="Dupim E.G."/>
            <person name="Nazario-Yepiz N.O."/>
            <person name="Carvalho A.B."/>
        </authorList>
    </citation>
    <scope>NUCLEOTIDE SEQUENCE [LARGE SCALE GENOMIC DNA]</scope>
    <source>
        <strain evidence="4">Navoj_Jal97</strain>
        <tissue evidence="4">Whole organism</tissue>
    </source>
</reference>
<sequence>MIRIKHFYGREVYVCKRINVFGKGELPAGTHTYAFRVPLPEKCPTSCEGSYGRIAYEVLLVVDRSWRFNNEYKKTVTVLQTYNLNMYPELRVPLKSEDIKYFCCWPCSSGPVISTLTMPFGGYAPGQRIHYVLHIDNQSRGYDLTGIEVSLVQLKVFTATTPHHESRSSTSTYCTTYQAELVRRLSKRIINGSLVIPSVPPSSRNQRAIRLISSAQSFTWDSIGSFHCTWRK</sequence>
<comment type="similarity">
    <text evidence="1">Belongs to the arrestin family.</text>
</comment>
<comment type="caution">
    <text evidence="4">The sequence shown here is derived from an EMBL/GenBank/DDBJ whole genome shotgun (WGS) entry which is preliminary data.</text>
</comment>
<keyword evidence="2" id="KW-0716">Sensory transduction</keyword>
<dbReference type="GO" id="GO:0015031">
    <property type="term" value="P:protein transport"/>
    <property type="evidence" value="ECO:0007669"/>
    <property type="project" value="TreeGrafter"/>
</dbReference>
<dbReference type="AlphaFoldDB" id="A0A484BIU6"/>
<evidence type="ECO:0000259" key="3">
    <source>
        <dbReference type="SMART" id="SM01017"/>
    </source>
</evidence>
<dbReference type="GO" id="GO:0005737">
    <property type="term" value="C:cytoplasm"/>
    <property type="evidence" value="ECO:0007669"/>
    <property type="project" value="TreeGrafter"/>
</dbReference>
<dbReference type="InterPro" id="IPR011021">
    <property type="entry name" value="Arrestin-like_N"/>
</dbReference>
<dbReference type="Pfam" id="PF00339">
    <property type="entry name" value="Arrestin_N"/>
    <property type="match status" value="1"/>
</dbReference>
<keyword evidence="5" id="KW-1185">Reference proteome</keyword>
<dbReference type="InterPro" id="IPR014752">
    <property type="entry name" value="Arrestin-like_C"/>
</dbReference>
<dbReference type="EMBL" id="LSRL02000037">
    <property type="protein sequence ID" value="TDG47980.1"/>
    <property type="molecule type" value="Genomic_DNA"/>
</dbReference>
<dbReference type="Proteomes" id="UP000295192">
    <property type="component" value="Unassembled WGS sequence"/>
</dbReference>
<dbReference type="Pfam" id="PF02752">
    <property type="entry name" value="Arrestin_C"/>
    <property type="match status" value="1"/>
</dbReference>
<dbReference type="PANTHER" id="PTHR11188:SF167">
    <property type="entry name" value="ARRESTIN C-TERMINAL-LIKE DOMAIN-CONTAINING PROTEIN-RELATED"/>
    <property type="match status" value="1"/>
</dbReference>